<name>A0A0F3L185_9GAMM</name>
<dbReference type="Pfam" id="PF00216">
    <property type="entry name" value="Bac_DNA_binding"/>
    <property type="match status" value="1"/>
</dbReference>
<sequence>MNKSELIAAIAEKSELSKADAGRALEGFIEAVKDGLKSGGDVAIVGFGTFKVRSRAARTGRNPRTNEEIKIPASKVPAFTAGKALKDHVN</sequence>
<dbReference type="GO" id="GO:0030261">
    <property type="term" value="P:chromosome condensation"/>
    <property type="evidence" value="ECO:0007669"/>
    <property type="project" value="UniProtKB-KW"/>
</dbReference>
<dbReference type="GO" id="GO:0005829">
    <property type="term" value="C:cytosol"/>
    <property type="evidence" value="ECO:0007669"/>
    <property type="project" value="TreeGrafter"/>
</dbReference>
<keyword evidence="4" id="KW-0238">DNA-binding</keyword>
<dbReference type="GO" id="GO:0003677">
    <property type="term" value="F:DNA binding"/>
    <property type="evidence" value="ECO:0007669"/>
    <property type="project" value="UniProtKB-KW"/>
</dbReference>
<evidence type="ECO:0000313" key="6">
    <source>
        <dbReference type="EMBL" id="KJV36987.1"/>
    </source>
</evidence>
<proteinExistence type="inferred from homology"/>
<dbReference type="InterPro" id="IPR010992">
    <property type="entry name" value="IHF-like_DNA-bd_dom_sf"/>
</dbReference>
<evidence type="ECO:0000256" key="1">
    <source>
        <dbReference type="ARBA" id="ARBA00003819"/>
    </source>
</evidence>
<dbReference type="EMBL" id="JZRB01000003">
    <property type="protein sequence ID" value="KJV36987.1"/>
    <property type="molecule type" value="Genomic_DNA"/>
</dbReference>
<dbReference type="FunFam" id="4.10.520.10:FF:000001">
    <property type="entry name" value="DNA-binding protein HU"/>
    <property type="match status" value="1"/>
</dbReference>
<dbReference type="GO" id="GO:1990103">
    <property type="term" value="C:DnaA-HU complex"/>
    <property type="evidence" value="ECO:0007669"/>
    <property type="project" value="UniProtKB-ARBA"/>
</dbReference>
<evidence type="ECO:0000313" key="7">
    <source>
        <dbReference type="Proteomes" id="UP000033651"/>
    </source>
</evidence>
<keyword evidence="7" id="KW-1185">Reference proteome</keyword>
<dbReference type="AlphaFoldDB" id="A0A0F3L185"/>
<dbReference type="GO" id="GO:0006351">
    <property type="term" value="P:DNA-templated transcription"/>
    <property type="evidence" value="ECO:0007669"/>
    <property type="project" value="UniProtKB-ARBA"/>
</dbReference>
<organism evidence="6 7">
    <name type="scientific">Luteibacter yeojuensis</name>
    <dbReference type="NCBI Taxonomy" id="345309"/>
    <lineage>
        <taxon>Bacteria</taxon>
        <taxon>Pseudomonadati</taxon>
        <taxon>Pseudomonadota</taxon>
        <taxon>Gammaproteobacteria</taxon>
        <taxon>Lysobacterales</taxon>
        <taxon>Rhodanobacteraceae</taxon>
        <taxon>Luteibacter</taxon>
    </lineage>
</organism>
<dbReference type="PANTHER" id="PTHR33175">
    <property type="entry name" value="DNA-BINDING PROTEIN HU"/>
    <property type="match status" value="1"/>
</dbReference>
<dbReference type="Proteomes" id="UP000033651">
    <property type="component" value="Unassembled WGS sequence"/>
</dbReference>
<dbReference type="OrthoDB" id="9799835at2"/>
<reference evidence="6 7" key="1">
    <citation type="submission" date="2015-03" db="EMBL/GenBank/DDBJ databases">
        <title>Draft genome sequence of Luteibacter yeojuensis strain SU11.</title>
        <authorList>
            <person name="Sulaiman J."/>
            <person name="Priya K."/>
            <person name="Chan K.-G."/>
        </authorList>
    </citation>
    <scope>NUCLEOTIDE SEQUENCE [LARGE SCALE GENOMIC DNA]</scope>
    <source>
        <strain evidence="6 7">SU11</strain>
    </source>
</reference>
<dbReference type="GO" id="GO:0006270">
    <property type="term" value="P:DNA replication initiation"/>
    <property type="evidence" value="ECO:0007669"/>
    <property type="project" value="UniProtKB-ARBA"/>
</dbReference>
<dbReference type="SMART" id="SM00411">
    <property type="entry name" value="BHL"/>
    <property type="match status" value="1"/>
</dbReference>
<dbReference type="GO" id="GO:0042802">
    <property type="term" value="F:identical protein binding"/>
    <property type="evidence" value="ECO:0007669"/>
    <property type="project" value="UniProtKB-ARBA"/>
</dbReference>
<comment type="similarity">
    <text evidence="2 5">Belongs to the bacterial histone-like protein family.</text>
</comment>
<dbReference type="RefSeq" id="WP_045827860.1">
    <property type="nucleotide sequence ID" value="NZ_JZRB01000003.1"/>
</dbReference>
<dbReference type="SUPFAM" id="SSF47729">
    <property type="entry name" value="IHF-like DNA-binding proteins"/>
    <property type="match status" value="1"/>
</dbReference>
<accession>A0A0F3L185</accession>
<gene>
    <name evidence="6" type="ORF">VI08_02010</name>
</gene>
<dbReference type="PANTHER" id="PTHR33175:SF3">
    <property type="entry name" value="DNA-BINDING PROTEIN HU-BETA"/>
    <property type="match status" value="1"/>
</dbReference>
<dbReference type="InterPro" id="IPR000119">
    <property type="entry name" value="Hist_DNA-bd"/>
</dbReference>
<dbReference type="GO" id="GO:1990178">
    <property type="term" value="C:HU-DNA complex"/>
    <property type="evidence" value="ECO:0007669"/>
    <property type="project" value="UniProtKB-ARBA"/>
</dbReference>
<dbReference type="PROSITE" id="PS00045">
    <property type="entry name" value="HISTONE_LIKE"/>
    <property type="match status" value="1"/>
</dbReference>
<dbReference type="PATRIC" id="fig|345309.4.peg.2268"/>
<evidence type="ECO:0000256" key="2">
    <source>
        <dbReference type="ARBA" id="ARBA00010529"/>
    </source>
</evidence>
<dbReference type="GO" id="GO:0030527">
    <property type="term" value="F:structural constituent of chromatin"/>
    <property type="evidence" value="ECO:0007669"/>
    <property type="project" value="InterPro"/>
</dbReference>
<protein>
    <submittedName>
        <fullName evidence="6">Uncharacterized protein</fullName>
    </submittedName>
</protein>
<evidence type="ECO:0000256" key="5">
    <source>
        <dbReference type="RuleBase" id="RU003939"/>
    </source>
</evidence>
<evidence type="ECO:0000256" key="4">
    <source>
        <dbReference type="ARBA" id="ARBA00023125"/>
    </source>
</evidence>
<comment type="caution">
    <text evidence="6">The sequence shown here is derived from an EMBL/GenBank/DDBJ whole genome shotgun (WGS) entry which is preliminary data.</text>
</comment>
<evidence type="ECO:0000256" key="3">
    <source>
        <dbReference type="ARBA" id="ARBA00023067"/>
    </source>
</evidence>
<keyword evidence="3" id="KW-0226">DNA condensation</keyword>
<dbReference type="Gene3D" id="4.10.520.10">
    <property type="entry name" value="IHF-like DNA-binding proteins"/>
    <property type="match status" value="1"/>
</dbReference>
<dbReference type="InterPro" id="IPR020816">
    <property type="entry name" value="Histone-like_DNA-bd_CS"/>
</dbReference>
<dbReference type="PRINTS" id="PR01727">
    <property type="entry name" value="DNABINDINGHU"/>
</dbReference>
<comment type="function">
    <text evidence="1">Histone-like DNA-binding protein which is capable of wrapping DNA to stabilize it, and thus to prevent its denaturation under extreme environmental conditions.</text>
</comment>
<dbReference type="CDD" id="cd13831">
    <property type="entry name" value="HU"/>
    <property type="match status" value="1"/>
</dbReference>